<dbReference type="InterPro" id="IPR030678">
    <property type="entry name" value="Peptide/Ni-bd"/>
</dbReference>
<evidence type="ECO:0000259" key="4">
    <source>
        <dbReference type="Pfam" id="PF00496"/>
    </source>
</evidence>
<dbReference type="PROSITE" id="PS01040">
    <property type="entry name" value="SBP_BACTERIAL_5"/>
    <property type="match status" value="1"/>
</dbReference>
<sequence length="560" mass="62710">MHRKSDKKSFVKKSVVIGFSAACLCMALIFSGCVSQSSTGGQSGNTSTGSQFSSPRIVDTIRLAGGDYGYPTPFQVYPRGPGIFKMNLIFDALVEKDDKGIIPWLAEKWDISDDGTEYTFYLRKNVKWQDGQDFTANDVKFSIDYYNKYPPVSGADLSSLSNVEVINNYTIKMRLSQPIAPFIYQLYSLKIIPEHIWRNVTDPNKFSAPEAVIGTGPYKLAEYSKEHGTYKFVANENFWGPTVRVKILEFVPVSDEVVAFEQNAVDFTGVSADVIDRIKGDSSVKVFQQPAIWGYELSFNMNKSPALKEKAVRQAFAYAIDREELVEKVGRGAGKPGSLGILPQDHIWYNSNVKQYKHDTEKAKQLLADAGWKDSDGDGILEKDGKKLSFTMTVSSDATTTRIAELVKERLKEAGIEVKVQALESKARDTKLAQGDFEIAINGYGGWGGDADYLRTKFCGTKFGIQGASHSRPLIGYQNDTVDRLALAQLKETNGEKRKQIIYELQEVLAEDVPSIPLYYTASYEAYRPSVYDGWMNMFDHHEVTHSKLSYLDRTEITWA</sequence>
<dbReference type="KEGG" id="mez:Mtc_1832"/>
<protein>
    <submittedName>
        <fullName evidence="5">ABC-type dipeptide transport system, periplasmic component</fullName>
    </submittedName>
</protein>
<organism evidence="5 6">
    <name type="scientific">Methanocella conradii (strain DSM 24694 / JCM 17849 / CGMCC 1.5162 / HZ254)</name>
    <dbReference type="NCBI Taxonomy" id="1041930"/>
    <lineage>
        <taxon>Archaea</taxon>
        <taxon>Methanobacteriati</taxon>
        <taxon>Methanobacteriota</taxon>
        <taxon>Stenosarchaea group</taxon>
        <taxon>Methanomicrobia</taxon>
        <taxon>Methanocellales</taxon>
        <taxon>Methanocellaceae</taxon>
        <taxon>Methanocella</taxon>
    </lineage>
</organism>
<evidence type="ECO:0000256" key="3">
    <source>
        <dbReference type="ARBA" id="ARBA00022729"/>
    </source>
</evidence>
<gene>
    <name evidence="5" type="ordered locus">Mtc_1832</name>
</gene>
<evidence type="ECO:0000256" key="1">
    <source>
        <dbReference type="ARBA" id="ARBA00005695"/>
    </source>
</evidence>
<dbReference type="Gene3D" id="3.40.190.10">
    <property type="entry name" value="Periplasmic binding protein-like II"/>
    <property type="match status" value="1"/>
</dbReference>
<dbReference type="GO" id="GO:1904680">
    <property type="term" value="F:peptide transmembrane transporter activity"/>
    <property type="evidence" value="ECO:0007669"/>
    <property type="project" value="TreeGrafter"/>
</dbReference>
<dbReference type="GO" id="GO:0015833">
    <property type="term" value="P:peptide transport"/>
    <property type="evidence" value="ECO:0007669"/>
    <property type="project" value="TreeGrafter"/>
</dbReference>
<dbReference type="InterPro" id="IPR023765">
    <property type="entry name" value="SBP_5_CS"/>
</dbReference>
<dbReference type="GO" id="GO:0042597">
    <property type="term" value="C:periplasmic space"/>
    <property type="evidence" value="ECO:0007669"/>
    <property type="project" value="UniProtKB-ARBA"/>
</dbReference>
<accession>H8IAR9</accession>
<dbReference type="PANTHER" id="PTHR30290:SF64">
    <property type="entry name" value="ABC TRANSPORTER PERIPLASMIC BINDING PROTEIN"/>
    <property type="match status" value="1"/>
</dbReference>
<evidence type="ECO:0000313" key="5">
    <source>
        <dbReference type="EMBL" id="AFD00574.1"/>
    </source>
</evidence>
<dbReference type="SMR" id="H8IAR9"/>
<dbReference type="EMBL" id="CP003243">
    <property type="protein sequence ID" value="AFD00574.1"/>
    <property type="molecule type" value="Genomic_DNA"/>
</dbReference>
<keyword evidence="3" id="KW-0732">Signal</keyword>
<dbReference type="CDD" id="cd08520">
    <property type="entry name" value="PBP2_NikA_DppA_OppA_like_21"/>
    <property type="match status" value="1"/>
</dbReference>
<dbReference type="PANTHER" id="PTHR30290">
    <property type="entry name" value="PERIPLASMIC BINDING COMPONENT OF ABC TRANSPORTER"/>
    <property type="match status" value="1"/>
</dbReference>
<dbReference type="Pfam" id="PF00496">
    <property type="entry name" value="SBP_bac_5"/>
    <property type="match status" value="1"/>
</dbReference>
<comment type="similarity">
    <text evidence="1">Belongs to the bacterial solute-binding protein 5 family.</text>
</comment>
<dbReference type="InterPro" id="IPR000914">
    <property type="entry name" value="SBP_5_dom"/>
</dbReference>
<dbReference type="Proteomes" id="UP000005233">
    <property type="component" value="Chromosome"/>
</dbReference>
<proteinExistence type="inferred from homology"/>
<name>H8IAR9_METCZ</name>
<reference evidence="5 6" key="1">
    <citation type="journal article" date="2012" name="J. Bacteriol.">
        <title>Complete genome sequence of a thermophilic methanogen, Methanocella conradii HZ254, isolated from Chinese rice field soil.</title>
        <authorList>
            <person name="Lu Z."/>
            <person name="Lu Y."/>
        </authorList>
    </citation>
    <scope>NUCLEOTIDE SEQUENCE [LARGE SCALE GENOMIC DNA]</scope>
    <source>
        <strain evidence="6">DSM 24694 / JCM 17849 / CGMCC 1.5162 / HZ254</strain>
    </source>
</reference>
<dbReference type="OrthoDB" id="194307at2157"/>
<keyword evidence="6" id="KW-1185">Reference proteome</keyword>
<dbReference type="PROSITE" id="PS51257">
    <property type="entry name" value="PROKAR_LIPOPROTEIN"/>
    <property type="match status" value="1"/>
</dbReference>
<evidence type="ECO:0000313" key="6">
    <source>
        <dbReference type="Proteomes" id="UP000005233"/>
    </source>
</evidence>
<dbReference type="InterPro" id="IPR039424">
    <property type="entry name" value="SBP_5"/>
</dbReference>
<keyword evidence="2" id="KW-0813">Transport</keyword>
<dbReference type="GO" id="GO:0043190">
    <property type="term" value="C:ATP-binding cassette (ABC) transporter complex"/>
    <property type="evidence" value="ECO:0007669"/>
    <property type="project" value="InterPro"/>
</dbReference>
<dbReference type="GeneID" id="11971978"/>
<dbReference type="Gene3D" id="3.90.76.10">
    <property type="entry name" value="Dipeptide-binding Protein, Domain 1"/>
    <property type="match status" value="1"/>
</dbReference>
<dbReference type="FunFam" id="3.10.105.10:FF:000006">
    <property type="entry name" value="Peptide ABC transporter substrate-binding protein"/>
    <property type="match status" value="1"/>
</dbReference>
<dbReference type="PIRSF" id="PIRSF002741">
    <property type="entry name" value="MppA"/>
    <property type="match status" value="1"/>
</dbReference>
<evidence type="ECO:0000256" key="2">
    <source>
        <dbReference type="ARBA" id="ARBA00022448"/>
    </source>
</evidence>
<dbReference type="SUPFAM" id="SSF53850">
    <property type="entry name" value="Periplasmic binding protein-like II"/>
    <property type="match status" value="1"/>
</dbReference>
<dbReference type="Gene3D" id="3.10.105.10">
    <property type="entry name" value="Dipeptide-binding Protein, Domain 3"/>
    <property type="match status" value="1"/>
</dbReference>
<feature type="domain" description="Solute-binding protein family 5" evidence="4">
    <location>
        <begin position="101"/>
        <end position="460"/>
    </location>
</feature>
<dbReference type="eggNOG" id="arCOG01534">
    <property type="taxonomic scope" value="Archaea"/>
</dbReference>
<dbReference type="AlphaFoldDB" id="H8IAR9"/>
<dbReference type="STRING" id="1041930.Mtc_1832"/>
<dbReference type="HOGENOM" id="CLU_017028_8_4_2"/>
<dbReference type="RefSeq" id="WP_014406405.1">
    <property type="nucleotide sequence ID" value="NC_017034.1"/>
</dbReference>